<dbReference type="Proteomes" id="UP000271380">
    <property type="component" value="Chromosome"/>
</dbReference>
<name>A0A0F6R056_9CORY</name>
<reference evidence="2 4" key="2">
    <citation type="submission" date="2018-12" db="EMBL/GenBank/DDBJ databases">
        <authorList>
            <consortium name="Pathogen Informatics"/>
        </authorList>
    </citation>
    <scope>NUCLEOTIDE SEQUENCE [LARGE SCALE GENOMIC DNA]</scope>
    <source>
        <strain evidence="2 4">NCTC949</strain>
    </source>
</reference>
<dbReference type="KEGG" id="cku:UL82_04605"/>
<protein>
    <submittedName>
        <fullName evidence="2">Secreted protein</fullName>
    </submittedName>
</protein>
<dbReference type="Proteomes" id="UP000033457">
    <property type="component" value="Chromosome"/>
</dbReference>
<dbReference type="EMBL" id="LR134377">
    <property type="protein sequence ID" value="VEH07013.1"/>
    <property type="molecule type" value="Genomic_DNA"/>
</dbReference>
<evidence type="ECO:0000313" key="2">
    <source>
        <dbReference type="EMBL" id="VEH07013.1"/>
    </source>
</evidence>
<organism evidence="1 3">
    <name type="scientific">Corynebacterium kutscheri</name>
    <dbReference type="NCBI Taxonomy" id="35755"/>
    <lineage>
        <taxon>Bacteria</taxon>
        <taxon>Bacillati</taxon>
        <taxon>Actinomycetota</taxon>
        <taxon>Actinomycetes</taxon>
        <taxon>Mycobacteriales</taxon>
        <taxon>Corynebacteriaceae</taxon>
        <taxon>Corynebacterium</taxon>
    </lineage>
</organism>
<evidence type="ECO:0000313" key="3">
    <source>
        <dbReference type="Proteomes" id="UP000033457"/>
    </source>
</evidence>
<dbReference type="STRING" id="35755.UL82_04605"/>
<dbReference type="EMBL" id="CP011312">
    <property type="protein sequence ID" value="AKE41105.1"/>
    <property type="molecule type" value="Genomic_DNA"/>
</dbReference>
<evidence type="ECO:0000313" key="1">
    <source>
        <dbReference type="EMBL" id="AKE41105.1"/>
    </source>
</evidence>
<dbReference type="AlphaFoldDB" id="A0A0F6R056"/>
<dbReference type="HOGENOM" id="CLU_1275917_0_0_11"/>
<sequence>MSLVNVVPVFANETSKQELISATQNVIKSEESELPFSEEGSALVARDLDTTVKVEQITTGEVAVTLTDAASETVGFILPDTTNELSLEGGTTPVVVGEFNIDFVAHADSNSAQIHAVLKNRNAAEKIEYPLYGADLVEVTEDGSALLYEEGEFVGYVQAPWAVDGNGRSVKTYFETDGHSLTQVVLHKAEDYAYPIVADPDWGTIWEGIKQSGKKI</sequence>
<proteinExistence type="predicted"/>
<evidence type="ECO:0000313" key="4">
    <source>
        <dbReference type="Proteomes" id="UP000271380"/>
    </source>
</evidence>
<reference evidence="1 3" key="1">
    <citation type="journal article" date="2015" name="Genome Announc.">
        <title>Complete Genome Sequence of Corynebacterium kutscheri DSM 20755, a Corynebacterial Type Strain with Remarkably Low G+C Content of Chromosomal DNA.</title>
        <authorList>
            <person name="Ruckert C."/>
            <person name="Albersmeier A."/>
            <person name="Winkler A."/>
            <person name="Tauch A."/>
        </authorList>
    </citation>
    <scope>NUCLEOTIDE SEQUENCE [LARGE SCALE GENOMIC DNA]</scope>
    <source>
        <strain evidence="1 3">DSM 20755</strain>
    </source>
</reference>
<accession>A0A0F6R056</accession>
<gene>
    <name evidence="2" type="ORF">NCTC949_01488</name>
    <name evidence="1" type="ORF">UL82_04605</name>
</gene>
<keyword evidence="3" id="KW-1185">Reference proteome</keyword>